<dbReference type="PROSITE" id="PS50206">
    <property type="entry name" value="RHODANESE_3"/>
    <property type="match status" value="1"/>
</dbReference>
<sequence length="110" mass="12684">MSETFKEIDANEAWQLMQQRSAALVDVRDIQRFAYSHPIQAFHLTNQSYGEFCQRYDFDQPIVVICYHGNSSRNVAQFLVEQGFDEVYSIRGGFDAWVKADLPVESGLIE</sequence>
<evidence type="ECO:0000256" key="2">
    <source>
        <dbReference type="ARBA" id="ARBA00022679"/>
    </source>
</evidence>
<dbReference type="Gene3D" id="3.40.250.10">
    <property type="entry name" value="Rhodanese-like domain"/>
    <property type="match status" value="1"/>
</dbReference>
<protein>
    <recommendedName>
        <fullName evidence="3">Thiosulfate sulfurtransferase GlpE</fullName>
        <ecNumber evidence="3">2.8.1.1</ecNumber>
    </recommendedName>
</protein>
<keyword evidence="2 3" id="KW-0808">Transferase</keyword>
<dbReference type="HAMAP" id="MF_01009">
    <property type="entry name" value="Thiosulf_sulfurtr"/>
    <property type="match status" value="1"/>
</dbReference>
<feature type="domain" description="Rhodanese" evidence="4">
    <location>
        <begin position="18"/>
        <end position="106"/>
    </location>
</feature>
<keyword evidence="6" id="KW-1185">Reference proteome</keyword>
<comment type="subcellular location">
    <subcellularLocation>
        <location evidence="3">Cytoplasm</location>
    </subcellularLocation>
</comment>
<dbReference type="GO" id="GO:0004792">
    <property type="term" value="F:thiosulfate-cyanide sulfurtransferase activity"/>
    <property type="evidence" value="ECO:0007669"/>
    <property type="project" value="UniProtKB-UniRule"/>
</dbReference>
<comment type="similarity">
    <text evidence="3">Belongs to the GlpE family.</text>
</comment>
<dbReference type="AlphaFoldDB" id="A0A1A7NXA6"/>
<dbReference type="InterPro" id="IPR050229">
    <property type="entry name" value="GlpE_sulfurtransferase"/>
</dbReference>
<comment type="catalytic activity">
    <reaction evidence="3">
        <text>thiosulfate + hydrogen cyanide = thiocyanate + sulfite + 2 H(+)</text>
        <dbReference type="Rhea" id="RHEA:16881"/>
        <dbReference type="ChEBI" id="CHEBI:15378"/>
        <dbReference type="ChEBI" id="CHEBI:17359"/>
        <dbReference type="ChEBI" id="CHEBI:18022"/>
        <dbReference type="ChEBI" id="CHEBI:18407"/>
        <dbReference type="ChEBI" id="CHEBI:33542"/>
        <dbReference type="EC" id="2.8.1.1"/>
    </reaction>
</comment>
<dbReference type="Proteomes" id="UP000243558">
    <property type="component" value="Unassembled WGS sequence"/>
</dbReference>
<dbReference type="Pfam" id="PF00581">
    <property type="entry name" value="Rhodanese"/>
    <property type="match status" value="1"/>
</dbReference>
<dbReference type="OrthoDB" id="9811849at2"/>
<dbReference type="InterPro" id="IPR001763">
    <property type="entry name" value="Rhodanese-like_dom"/>
</dbReference>
<dbReference type="SUPFAM" id="SSF52821">
    <property type="entry name" value="Rhodanese/Cell cycle control phosphatase"/>
    <property type="match status" value="1"/>
</dbReference>
<dbReference type="GO" id="GO:0005737">
    <property type="term" value="C:cytoplasm"/>
    <property type="evidence" value="ECO:0007669"/>
    <property type="project" value="UniProtKB-SubCell"/>
</dbReference>
<dbReference type="NCBIfam" id="NF001195">
    <property type="entry name" value="PRK00162.1"/>
    <property type="match status" value="1"/>
</dbReference>
<evidence type="ECO:0000256" key="3">
    <source>
        <dbReference type="HAMAP-Rule" id="MF_01009"/>
    </source>
</evidence>
<feature type="active site" description="Cysteine persulfide intermediate" evidence="3">
    <location>
        <position position="66"/>
    </location>
</feature>
<dbReference type="GO" id="GO:0103041">
    <property type="term" value="F:thiosulfate-thioredoxin sulfurtransferase activity"/>
    <property type="evidence" value="ECO:0007669"/>
    <property type="project" value="RHEA"/>
</dbReference>
<proteinExistence type="inferred from homology"/>
<organism evidence="5 6">
    <name type="scientific">Gallibacterium genomosp. 3</name>
    <dbReference type="NCBI Taxonomy" id="505345"/>
    <lineage>
        <taxon>Bacteria</taxon>
        <taxon>Pseudomonadati</taxon>
        <taxon>Pseudomonadota</taxon>
        <taxon>Gammaproteobacteria</taxon>
        <taxon>Pasteurellales</taxon>
        <taxon>Pasteurellaceae</taxon>
        <taxon>Gallibacterium</taxon>
    </lineage>
</organism>
<dbReference type="InterPro" id="IPR023695">
    <property type="entry name" value="Thiosulf_sulfurTrfase"/>
</dbReference>
<dbReference type="PANTHER" id="PTHR43031:SF6">
    <property type="entry name" value="THIOSULFATE SULFURTRANSFERASE GLPE"/>
    <property type="match status" value="1"/>
</dbReference>
<keyword evidence="1 3" id="KW-0963">Cytoplasm</keyword>
<name>A0A1A7NXA6_9PAST</name>
<comment type="catalytic activity">
    <reaction evidence="3">
        <text>thiosulfate + [thioredoxin]-dithiol = [thioredoxin]-disulfide + hydrogen sulfide + sulfite + 2 H(+)</text>
        <dbReference type="Rhea" id="RHEA:83859"/>
        <dbReference type="Rhea" id="RHEA-COMP:10698"/>
        <dbReference type="Rhea" id="RHEA-COMP:10700"/>
        <dbReference type="ChEBI" id="CHEBI:15378"/>
        <dbReference type="ChEBI" id="CHEBI:17359"/>
        <dbReference type="ChEBI" id="CHEBI:29919"/>
        <dbReference type="ChEBI" id="CHEBI:29950"/>
        <dbReference type="ChEBI" id="CHEBI:33542"/>
        <dbReference type="ChEBI" id="CHEBI:50058"/>
    </reaction>
</comment>
<reference evidence="5 6" key="1">
    <citation type="submission" date="2014-11" db="EMBL/GenBank/DDBJ databases">
        <title>Pan-genome of Gallibacterium spp.</title>
        <authorList>
            <person name="Kudirkiene E."/>
            <person name="Bojesen A.M."/>
        </authorList>
    </citation>
    <scope>NUCLEOTIDE SEQUENCE [LARGE SCALE GENOMIC DNA]</scope>
    <source>
        <strain evidence="5 6">F151</strain>
    </source>
</reference>
<dbReference type="EMBL" id="JTJM01000007">
    <property type="protein sequence ID" value="OBW93624.1"/>
    <property type="molecule type" value="Genomic_DNA"/>
</dbReference>
<dbReference type="SMART" id="SM00450">
    <property type="entry name" value="RHOD"/>
    <property type="match status" value="1"/>
</dbReference>
<evidence type="ECO:0000313" key="5">
    <source>
        <dbReference type="EMBL" id="OBW93624.1"/>
    </source>
</evidence>
<dbReference type="EC" id="2.8.1.1" evidence="3"/>
<dbReference type="InterPro" id="IPR036873">
    <property type="entry name" value="Rhodanese-like_dom_sf"/>
</dbReference>
<evidence type="ECO:0000259" key="4">
    <source>
        <dbReference type="PROSITE" id="PS50206"/>
    </source>
</evidence>
<evidence type="ECO:0000256" key="1">
    <source>
        <dbReference type="ARBA" id="ARBA00022490"/>
    </source>
</evidence>
<comment type="caution">
    <text evidence="5">The sequence shown here is derived from an EMBL/GenBank/DDBJ whole genome shotgun (WGS) entry which is preliminary data.</text>
</comment>
<dbReference type="CDD" id="cd01444">
    <property type="entry name" value="GlpE_ST"/>
    <property type="match status" value="1"/>
</dbReference>
<gene>
    <name evidence="3" type="primary">glpE</name>
    <name evidence="5" type="ORF">QV01_01625</name>
</gene>
<dbReference type="PANTHER" id="PTHR43031">
    <property type="entry name" value="FAD-DEPENDENT OXIDOREDUCTASE"/>
    <property type="match status" value="1"/>
</dbReference>
<evidence type="ECO:0000313" key="6">
    <source>
        <dbReference type="Proteomes" id="UP000243558"/>
    </source>
</evidence>
<dbReference type="PATRIC" id="fig|505345.7.peg.327"/>
<dbReference type="RefSeq" id="WP_065238683.1">
    <property type="nucleotide sequence ID" value="NZ_JTJM01000007.1"/>
</dbReference>
<comment type="function">
    <text evidence="3">Transferase that catalyzes the transfer of sulfur from thiosulfate to thiophilic acceptors such as cyanide or dithiols. May function in a CysM-independent thiosulfate assimilation pathway by catalyzing the conversion of thiosulfate to sulfite, which can then be used for L-cysteine biosynthesis.</text>
</comment>
<accession>A0A1A7NXA6</accession>